<dbReference type="Pfam" id="PF00205">
    <property type="entry name" value="TPP_enzyme_M"/>
    <property type="match status" value="1"/>
</dbReference>
<dbReference type="InterPro" id="IPR011766">
    <property type="entry name" value="TPP_enzyme_TPP-bd"/>
</dbReference>
<dbReference type="GO" id="GO:0050660">
    <property type="term" value="F:flavin adenine dinucleotide binding"/>
    <property type="evidence" value="ECO:0007669"/>
    <property type="project" value="TreeGrafter"/>
</dbReference>
<evidence type="ECO:0000259" key="7">
    <source>
        <dbReference type="Pfam" id="PF02776"/>
    </source>
</evidence>
<dbReference type="EMBL" id="FNWU01000001">
    <property type="protein sequence ID" value="SEH41933.1"/>
    <property type="molecule type" value="Genomic_DNA"/>
</dbReference>
<dbReference type="GO" id="GO:0000287">
    <property type="term" value="F:magnesium ion binding"/>
    <property type="evidence" value="ECO:0007669"/>
    <property type="project" value="InterPro"/>
</dbReference>
<dbReference type="SUPFAM" id="SSF52467">
    <property type="entry name" value="DHS-like NAD/FAD-binding domain"/>
    <property type="match status" value="1"/>
</dbReference>
<dbReference type="FunFam" id="3.40.50.970:FF:000007">
    <property type="entry name" value="Acetolactate synthase"/>
    <property type="match status" value="1"/>
</dbReference>
<dbReference type="InterPro" id="IPR045229">
    <property type="entry name" value="TPP_enz"/>
</dbReference>
<proteinExistence type="inferred from homology"/>
<sequence length="580" mass="62709">MPMRTGGEIIAEYLEKEGVEYLVGIPGHGSTNLLDAFNESDVEVIQPRHEQGATHLADGYARASGEPLAVFTSIGPGATNTVTGAATAYVDSIPMVIFTGAPQTHEYGEGILQELDRQKPGDFPSVMEPVTKRSFVADDVERLPRILRRAFQIAVTGRPGPVHVDVPMDVQGAAADVEIPDPAETRTHSRPGGDPGSIAEAADLLAEADRPVIVPGGGCMLGEAWDEVQALAEHLQAPVIPTFQAKGIIPEDHDLFVGYAGWIGSTAGNELASNADVVLAIGCRFSDLHTSSFEQGVSFEIPPSKLIHVDIDNTEIGKNYPVDVGILGDAKVVTDQLYEAVSERLEPVTTEDNEYYEEIQRLWNDWQDRVEERHTDEVPMSISRVLAGLRDVLPREGLIVSSAGQPQEVTNPEFPVYDPRTNISCGGFSTMGFGVSAAIGAKLAEPDRPVVNIEGDGSFLMCNQEVACAVEHDIDVTWLVVNNNGWKSIRNLQVDKYGWDRVLNTEFDTEDDVDFVAMAEAFSVGFVERVVKPENLAETLEAAIDHDGPAFVEAVVEPDNPDSGAIITGEWDLADLEADD</sequence>
<evidence type="ECO:0000313" key="9">
    <source>
        <dbReference type="Proteomes" id="UP000199215"/>
    </source>
</evidence>
<dbReference type="InterPro" id="IPR029035">
    <property type="entry name" value="DHS-like_NAD/FAD-binding_dom"/>
</dbReference>
<accession>A0A1H6I0G8</accession>
<evidence type="ECO:0000256" key="3">
    <source>
        <dbReference type="ARBA" id="ARBA00023052"/>
    </source>
</evidence>
<dbReference type="Gene3D" id="3.40.50.1220">
    <property type="entry name" value="TPP-binding domain"/>
    <property type="match status" value="1"/>
</dbReference>
<dbReference type="CDD" id="cd00568">
    <property type="entry name" value="TPP_enzymes"/>
    <property type="match status" value="1"/>
</dbReference>
<dbReference type="InterPro" id="IPR029061">
    <property type="entry name" value="THDP-binding"/>
</dbReference>
<dbReference type="GO" id="GO:0005948">
    <property type="term" value="C:acetolactate synthase complex"/>
    <property type="evidence" value="ECO:0007669"/>
    <property type="project" value="TreeGrafter"/>
</dbReference>
<keyword evidence="9" id="KW-1185">Reference proteome</keyword>
<dbReference type="GO" id="GO:0030976">
    <property type="term" value="F:thiamine pyrophosphate binding"/>
    <property type="evidence" value="ECO:0007669"/>
    <property type="project" value="InterPro"/>
</dbReference>
<protein>
    <submittedName>
        <fullName evidence="8">Acetolactate synthase-1/2/3 large subunit</fullName>
    </submittedName>
</protein>
<organism evidence="8 9">
    <name type="scientific">Halopenitus malekzadehii</name>
    <dbReference type="NCBI Taxonomy" id="1267564"/>
    <lineage>
        <taxon>Archaea</taxon>
        <taxon>Methanobacteriati</taxon>
        <taxon>Methanobacteriota</taxon>
        <taxon>Stenosarchaea group</taxon>
        <taxon>Halobacteria</taxon>
        <taxon>Halobacteriales</taxon>
        <taxon>Haloferacaceae</taxon>
        <taxon>Halopenitus</taxon>
    </lineage>
</organism>
<dbReference type="PANTHER" id="PTHR18968">
    <property type="entry name" value="THIAMINE PYROPHOSPHATE ENZYMES"/>
    <property type="match status" value="1"/>
</dbReference>
<dbReference type="InterPro" id="IPR000399">
    <property type="entry name" value="TPP-bd_CS"/>
</dbReference>
<dbReference type="GO" id="GO:0009097">
    <property type="term" value="P:isoleucine biosynthetic process"/>
    <property type="evidence" value="ECO:0007669"/>
    <property type="project" value="TreeGrafter"/>
</dbReference>
<evidence type="ECO:0000256" key="2">
    <source>
        <dbReference type="ARBA" id="ARBA00007812"/>
    </source>
</evidence>
<dbReference type="InterPro" id="IPR012001">
    <property type="entry name" value="Thiamin_PyroP_enz_TPP-bd_dom"/>
</dbReference>
<dbReference type="RefSeq" id="WP_092814673.1">
    <property type="nucleotide sequence ID" value="NZ_FNWU01000001.1"/>
</dbReference>
<feature type="domain" description="Thiamine pyrophosphate enzyme N-terminal TPP-binding" evidence="7">
    <location>
        <begin position="4"/>
        <end position="118"/>
    </location>
</feature>
<name>A0A1H6I0G8_9EURY</name>
<dbReference type="STRING" id="1267564.SAMN05192561_101845"/>
<dbReference type="InterPro" id="IPR012000">
    <property type="entry name" value="Thiamin_PyroP_enz_cen_dom"/>
</dbReference>
<dbReference type="Proteomes" id="UP000199215">
    <property type="component" value="Unassembled WGS sequence"/>
</dbReference>
<dbReference type="PROSITE" id="PS00187">
    <property type="entry name" value="TPP_ENZYMES"/>
    <property type="match status" value="1"/>
</dbReference>
<gene>
    <name evidence="8" type="ORF">SAMN05192561_101845</name>
</gene>
<comment type="similarity">
    <text evidence="2 4">Belongs to the TPP enzyme family.</text>
</comment>
<dbReference type="AlphaFoldDB" id="A0A1H6I0G8"/>
<dbReference type="PANTHER" id="PTHR18968:SF13">
    <property type="entry name" value="ACETOLACTATE SYNTHASE CATALYTIC SUBUNIT, MITOCHONDRIAL"/>
    <property type="match status" value="1"/>
</dbReference>
<evidence type="ECO:0000313" key="8">
    <source>
        <dbReference type="EMBL" id="SEH41933.1"/>
    </source>
</evidence>
<feature type="domain" description="Thiamine pyrophosphate enzyme central" evidence="5">
    <location>
        <begin position="198"/>
        <end position="337"/>
    </location>
</feature>
<dbReference type="GO" id="GO:0009099">
    <property type="term" value="P:L-valine biosynthetic process"/>
    <property type="evidence" value="ECO:0007669"/>
    <property type="project" value="TreeGrafter"/>
</dbReference>
<feature type="domain" description="Thiamine pyrophosphate enzyme TPP-binding" evidence="6">
    <location>
        <begin position="403"/>
        <end position="553"/>
    </location>
</feature>
<evidence type="ECO:0000256" key="1">
    <source>
        <dbReference type="ARBA" id="ARBA00001964"/>
    </source>
</evidence>
<dbReference type="GO" id="GO:0003984">
    <property type="term" value="F:acetolactate synthase activity"/>
    <property type="evidence" value="ECO:0007669"/>
    <property type="project" value="TreeGrafter"/>
</dbReference>
<dbReference type="Gene3D" id="3.40.50.970">
    <property type="match status" value="2"/>
</dbReference>
<dbReference type="SUPFAM" id="SSF52518">
    <property type="entry name" value="Thiamin diphosphate-binding fold (THDP-binding)"/>
    <property type="match status" value="2"/>
</dbReference>
<comment type="cofactor">
    <cofactor evidence="1">
        <name>thiamine diphosphate</name>
        <dbReference type="ChEBI" id="CHEBI:58937"/>
    </cofactor>
</comment>
<dbReference type="Pfam" id="PF02776">
    <property type="entry name" value="TPP_enzyme_N"/>
    <property type="match status" value="1"/>
</dbReference>
<dbReference type="CDD" id="cd07035">
    <property type="entry name" value="TPP_PYR_POX_like"/>
    <property type="match status" value="1"/>
</dbReference>
<evidence type="ECO:0000256" key="4">
    <source>
        <dbReference type="RuleBase" id="RU362132"/>
    </source>
</evidence>
<reference evidence="8 9" key="1">
    <citation type="submission" date="2016-10" db="EMBL/GenBank/DDBJ databases">
        <authorList>
            <person name="de Groot N.N."/>
        </authorList>
    </citation>
    <scope>NUCLEOTIDE SEQUENCE [LARGE SCALE GENOMIC DNA]</scope>
    <source>
        <strain evidence="8 9">IBRC-M10418</strain>
    </source>
</reference>
<dbReference type="Pfam" id="PF02775">
    <property type="entry name" value="TPP_enzyme_C"/>
    <property type="match status" value="1"/>
</dbReference>
<evidence type="ECO:0000259" key="5">
    <source>
        <dbReference type="Pfam" id="PF00205"/>
    </source>
</evidence>
<evidence type="ECO:0000259" key="6">
    <source>
        <dbReference type="Pfam" id="PF02775"/>
    </source>
</evidence>
<dbReference type="GO" id="GO:0044272">
    <property type="term" value="P:sulfur compound biosynthetic process"/>
    <property type="evidence" value="ECO:0007669"/>
    <property type="project" value="UniProtKB-ARBA"/>
</dbReference>
<keyword evidence="3 4" id="KW-0786">Thiamine pyrophosphate</keyword>